<dbReference type="EMBL" id="FZQA01000004">
    <property type="protein sequence ID" value="SNT74183.1"/>
    <property type="molecule type" value="Genomic_DNA"/>
</dbReference>
<dbReference type="Proteomes" id="UP000198346">
    <property type="component" value="Unassembled WGS sequence"/>
</dbReference>
<proteinExistence type="predicted"/>
<dbReference type="Pfam" id="PF05071">
    <property type="entry name" value="NDUFA12"/>
    <property type="match status" value="1"/>
</dbReference>
<dbReference type="AlphaFoldDB" id="A0A239PVY3"/>
<accession>A0A239PVY3</accession>
<dbReference type="PANTHER" id="PTHR12910:SF2">
    <property type="entry name" value="NADH DEHYDROGENASE [UBIQUINONE] 1 ALPHA SUBCOMPLEX SUBUNIT 12"/>
    <property type="match status" value="1"/>
</dbReference>
<dbReference type="GO" id="GO:0006979">
    <property type="term" value="P:response to oxidative stress"/>
    <property type="evidence" value="ECO:0007669"/>
    <property type="project" value="TreeGrafter"/>
</dbReference>
<keyword evidence="2" id="KW-0830">Ubiquinone</keyword>
<keyword evidence="3" id="KW-1185">Reference proteome</keyword>
<dbReference type="PANTHER" id="PTHR12910">
    <property type="entry name" value="NADH-UBIQUINONE OXIDOREDUCTASE SUBUNIT B17.2"/>
    <property type="match status" value="1"/>
</dbReference>
<organism evidence="2 3">
    <name type="scientific">Amphiplicatus metriothermophilus</name>
    <dbReference type="NCBI Taxonomy" id="1519374"/>
    <lineage>
        <taxon>Bacteria</taxon>
        <taxon>Pseudomonadati</taxon>
        <taxon>Pseudomonadota</taxon>
        <taxon>Alphaproteobacteria</taxon>
        <taxon>Parvularculales</taxon>
        <taxon>Parvularculaceae</taxon>
        <taxon>Amphiplicatus</taxon>
    </lineage>
</organism>
<dbReference type="GO" id="GO:0045271">
    <property type="term" value="C:respiratory chain complex I"/>
    <property type="evidence" value="ECO:0007669"/>
    <property type="project" value="InterPro"/>
</dbReference>
<evidence type="ECO:0000313" key="3">
    <source>
        <dbReference type="Proteomes" id="UP000198346"/>
    </source>
</evidence>
<protein>
    <submittedName>
        <fullName evidence="2">NADH:ubiquinone oxidoreductase subunit</fullName>
    </submittedName>
</protein>
<dbReference type="InterPro" id="IPR007763">
    <property type="entry name" value="NDUFA12"/>
</dbReference>
<evidence type="ECO:0000256" key="1">
    <source>
        <dbReference type="SAM" id="MobiDB-lite"/>
    </source>
</evidence>
<reference evidence="2 3" key="1">
    <citation type="submission" date="2017-07" db="EMBL/GenBank/DDBJ databases">
        <authorList>
            <person name="Sun Z.S."/>
            <person name="Albrecht U."/>
            <person name="Echele G."/>
            <person name="Lee C.C."/>
        </authorList>
    </citation>
    <scope>NUCLEOTIDE SEQUENCE [LARGE SCALE GENOMIC DNA]</scope>
    <source>
        <strain evidence="2 3">CGMCC 1.12710</strain>
    </source>
</reference>
<feature type="region of interest" description="Disordered" evidence="1">
    <location>
        <begin position="131"/>
        <end position="150"/>
    </location>
</feature>
<dbReference type="NCBIfam" id="NF006040">
    <property type="entry name" value="PRK08183.1"/>
    <property type="match status" value="1"/>
</dbReference>
<name>A0A239PVY3_9PROT</name>
<evidence type="ECO:0000313" key="2">
    <source>
        <dbReference type="EMBL" id="SNT74183.1"/>
    </source>
</evidence>
<dbReference type="OrthoDB" id="9795340at2"/>
<gene>
    <name evidence="2" type="ORF">SAMN06297382_2091</name>
</gene>
<sequence>MDLARGGRHIRAAPGGRLVSAHCCSDSGDHAMLSKIFTWWNDSTIGTSFTLWRRGARLVGTDEQGNRYFEERAPSGPDGRKRRWVVYHGVAEASRVPPDWHGWLHHTYEEPPTVAPLPRKRFEKDHVPNMTGTPLAYHPPGSLARGGKEVKKDYEAWTPDAA</sequence>